<proteinExistence type="predicted"/>
<evidence type="ECO:0000313" key="1">
    <source>
        <dbReference type="EMBL" id="OUO01392.1"/>
    </source>
</evidence>
<protein>
    <submittedName>
        <fullName evidence="1">Uncharacterized protein</fullName>
    </submittedName>
</protein>
<gene>
    <name evidence="1" type="ORF">B5F97_06970</name>
</gene>
<dbReference type="Proteomes" id="UP000195386">
    <property type="component" value="Unassembled WGS sequence"/>
</dbReference>
<accession>A0A1Y3YVK7</accession>
<sequence>MGSQLELFPCGKLGFNERCGKLSSTPLRRSAASRGERIRLRNRVMTARLYYWREIMRRRLDDVMIILAENEFFVDERTINNAWLECADFFEWLCSTHATVRQLRRMFPSWKW</sequence>
<reference evidence="2" key="1">
    <citation type="submission" date="2017-04" db="EMBL/GenBank/DDBJ databases">
        <title>Function of individual gut microbiota members based on whole genome sequencing of pure cultures obtained from chicken caecum.</title>
        <authorList>
            <person name="Medvecky M."/>
            <person name="Cejkova D."/>
            <person name="Polansky O."/>
            <person name="Karasova D."/>
            <person name="Kubasova T."/>
            <person name="Cizek A."/>
            <person name="Rychlik I."/>
        </authorList>
    </citation>
    <scope>NUCLEOTIDE SEQUENCE [LARGE SCALE GENOMIC DNA]</scope>
    <source>
        <strain evidence="2">An43</strain>
    </source>
</reference>
<dbReference type="AlphaFoldDB" id="A0A1Y3YVK7"/>
<organism evidence="1 2">
    <name type="scientific">Bacteroides clarus</name>
    <dbReference type="NCBI Taxonomy" id="626929"/>
    <lineage>
        <taxon>Bacteria</taxon>
        <taxon>Pseudomonadati</taxon>
        <taxon>Bacteroidota</taxon>
        <taxon>Bacteroidia</taxon>
        <taxon>Bacteroidales</taxon>
        <taxon>Bacteroidaceae</taxon>
        <taxon>Bacteroides</taxon>
    </lineage>
</organism>
<evidence type="ECO:0000313" key="2">
    <source>
        <dbReference type="Proteomes" id="UP000195386"/>
    </source>
</evidence>
<dbReference type="EMBL" id="NFII01000005">
    <property type="protein sequence ID" value="OUO01392.1"/>
    <property type="molecule type" value="Genomic_DNA"/>
</dbReference>
<name>A0A1Y3YVK7_9BACE</name>
<comment type="caution">
    <text evidence="1">The sequence shown here is derived from an EMBL/GenBank/DDBJ whole genome shotgun (WGS) entry which is preliminary data.</text>
</comment>